<evidence type="ECO:0000259" key="2">
    <source>
        <dbReference type="Pfam" id="PF02517"/>
    </source>
</evidence>
<keyword evidence="1" id="KW-0472">Membrane</keyword>
<feature type="transmembrane region" description="Helical" evidence="1">
    <location>
        <begin position="6"/>
        <end position="26"/>
    </location>
</feature>
<protein>
    <submittedName>
        <fullName evidence="3">CPBP family intramembrane metalloprotease</fullName>
    </submittedName>
</protein>
<reference evidence="4" key="1">
    <citation type="submission" date="2021-01" db="EMBL/GenBank/DDBJ databases">
        <title>Genome public.</title>
        <authorList>
            <person name="Liu C."/>
            <person name="Sun Q."/>
        </authorList>
    </citation>
    <scope>NUCLEOTIDE SEQUENCE [LARGE SCALE GENOMIC DNA]</scope>
    <source>
        <strain evidence="4">YIM B02567</strain>
    </source>
</reference>
<evidence type="ECO:0000313" key="4">
    <source>
        <dbReference type="Proteomes" id="UP000628669"/>
    </source>
</evidence>
<feature type="transmembrane region" description="Helical" evidence="1">
    <location>
        <begin position="109"/>
        <end position="129"/>
    </location>
</feature>
<keyword evidence="3" id="KW-0482">Metalloprotease</keyword>
<feature type="transmembrane region" description="Helical" evidence="1">
    <location>
        <begin position="38"/>
        <end position="60"/>
    </location>
</feature>
<name>A0ABS1FQE7_9FLAO</name>
<keyword evidence="3" id="KW-0378">Hydrolase</keyword>
<keyword evidence="3" id="KW-0645">Protease</keyword>
<feature type="transmembrane region" description="Helical" evidence="1">
    <location>
        <begin position="135"/>
        <end position="152"/>
    </location>
</feature>
<organism evidence="3 4">
    <name type="scientific">Chryseobacterium paridis</name>
    <dbReference type="NCBI Taxonomy" id="2800328"/>
    <lineage>
        <taxon>Bacteria</taxon>
        <taxon>Pseudomonadati</taxon>
        <taxon>Bacteroidota</taxon>
        <taxon>Flavobacteriia</taxon>
        <taxon>Flavobacteriales</taxon>
        <taxon>Weeksellaceae</taxon>
        <taxon>Chryseobacterium group</taxon>
        <taxon>Chryseobacterium</taxon>
    </lineage>
</organism>
<dbReference type="RefSeq" id="WP_200242454.1">
    <property type="nucleotide sequence ID" value="NZ_JAENHK010000001.1"/>
</dbReference>
<dbReference type="Pfam" id="PF02517">
    <property type="entry name" value="Rce1-like"/>
    <property type="match status" value="1"/>
</dbReference>
<sequence length="237" mass="26948">MVGILIELAISWILLWFFSKNNLNILGFKPNKNRLENLWVGLILSGFCCTIYHLLKTSFIDNNWVLNPKVTLPLLLKSSWWTFKSVIFEELIFRGAILYLLIKRLGLKTGCLLSGIAFGIYHLVSYNALGNPVQMVIIFSMTAIFGILLAYSFGKTQSLYLPIALHFGWNWFNIVVFSSGPLGAQLFVKANSNQLQGIPSLALLLFQIIVLPLLSYWYLNYASKKTNKHKKNSKHSL</sequence>
<comment type="caution">
    <text evidence="3">The sequence shown here is derived from an EMBL/GenBank/DDBJ whole genome shotgun (WGS) entry which is preliminary data.</text>
</comment>
<feature type="transmembrane region" description="Helical" evidence="1">
    <location>
        <begin position="80"/>
        <end position="102"/>
    </location>
</feature>
<feature type="domain" description="CAAX prenyl protease 2/Lysostaphin resistance protein A-like" evidence="2">
    <location>
        <begin position="83"/>
        <end position="172"/>
    </location>
</feature>
<dbReference type="PANTHER" id="PTHR39430">
    <property type="entry name" value="MEMBRANE-ASSOCIATED PROTEASE-RELATED"/>
    <property type="match status" value="1"/>
</dbReference>
<keyword evidence="4" id="KW-1185">Reference proteome</keyword>
<evidence type="ECO:0000313" key="3">
    <source>
        <dbReference type="EMBL" id="MBK1894647.1"/>
    </source>
</evidence>
<feature type="transmembrane region" description="Helical" evidence="1">
    <location>
        <begin position="198"/>
        <end position="219"/>
    </location>
</feature>
<dbReference type="GO" id="GO:0008237">
    <property type="term" value="F:metallopeptidase activity"/>
    <property type="evidence" value="ECO:0007669"/>
    <property type="project" value="UniProtKB-KW"/>
</dbReference>
<dbReference type="InterPro" id="IPR003675">
    <property type="entry name" value="Rce1/LyrA-like_dom"/>
</dbReference>
<dbReference type="PANTHER" id="PTHR39430:SF1">
    <property type="entry name" value="PROTEASE"/>
    <property type="match status" value="1"/>
</dbReference>
<accession>A0ABS1FQE7</accession>
<keyword evidence="1" id="KW-1133">Transmembrane helix</keyword>
<dbReference type="Proteomes" id="UP000628669">
    <property type="component" value="Unassembled WGS sequence"/>
</dbReference>
<feature type="transmembrane region" description="Helical" evidence="1">
    <location>
        <begin position="159"/>
        <end position="178"/>
    </location>
</feature>
<proteinExistence type="predicted"/>
<gene>
    <name evidence="3" type="ORF">JHL15_02615</name>
</gene>
<keyword evidence="1" id="KW-0812">Transmembrane</keyword>
<evidence type="ECO:0000256" key="1">
    <source>
        <dbReference type="SAM" id="Phobius"/>
    </source>
</evidence>
<dbReference type="EMBL" id="JAENHK010000001">
    <property type="protein sequence ID" value="MBK1894647.1"/>
    <property type="molecule type" value="Genomic_DNA"/>
</dbReference>